<dbReference type="RefSeq" id="WP_131237191.1">
    <property type="nucleotide sequence ID" value="NZ_CP183326.1"/>
</dbReference>
<dbReference type="GO" id="GO:0008800">
    <property type="term" value="F:beta-lactamase activity"/>
    <property type="evidence" value="ECO:0007669"/>
    <property type="project" value="InterPro"/>
</dbReference>
<sequence length="263" mass="29404">MKKINFDELKENVYTEASKCRGRVGLIIEAEDKRIEINSEGKFSSASLIKVPILIECFRQADRGTLNLQQPIQIASVEKSGGAGVLQALSSDLELKVMDVMTLMIIVSDNLATNLLIDLIGMDQINQGMRELNLQHTELNRKMMDFTALKNGLDNYTTASDMLTCLKEIGQNRILTKESARKARSIMENQQFQNKLSDQIDLDAFKIANKTGELFGNEHDCAIIEYENKSVYAAVLIDQLKVPKDGRQTLASIGQLISQYLIA</sequence>
<comment type="caution">
    <text evidence="2">The sequence shown here is derived from an EMBL/GenBank/DDBJ whole genome shotgun (WGS) entry which is preliminary data.</text>
</comment>
<protein>
    <submittedName>
        <fullName evidence="2">Serine hydrolase</fullName>
    </submittedName>
</protein>
<feature type="domain" description="Beta-lactamase class A catalytic" evidence="1">
    <location>
        <begin position="32"/>
        <end position="236"/>
    </location>
</feature>
<dbReference type="Pfam" id="PF13354">
    <property type="entry name" value="Beta-lactamase2"/>
    <property type="match status" value="1"/>
</dbReference>
<accession>A0A4R1B101</accession>
<dbReference type="GO" id="GO:0046677">
    <property type="term" value="P:response to antibiotic"/>
    <property type="evidence" value="ECO:0007669"/>
    <property type="project" value="InterPro"/>
</dbReference>
<organism evidence="2 3">
    <name type="scientific">Cytobacillus praedii</name>
    <dbReference type="NCBI Taxonomy" id="1742358"/>
    <lineage>
        <taxon>Bacteria</taxon>
        <taxon>Bacillati</taxon>
        <taxon>Bacillota</taxon>
        <taxon>Bacilli</taxon>
        <taxon>Bacillales</taxon>
        <taxon>Bacillaceae</taxon>
        <taxon>Cytobacillus</taxon>
    </lineage>
</organism>
<dbReference type="PANTHER" id="PTHR35333">
    <property type="entry name" value="BETA-LACTAMASE"/>
    <property type="match status" value="1"/>
</dbReference>
<reference evidence="2 3" key="1">
    <citation type="submission" date="2019-03" db="EMBL/GenBank/DDBJ databases">
        <authorList>
            <person name="Jensen L."/>
            <person name="Storgaard J."/>
            <person name="Sulaj E."/>
            <person name="Schramm A."/>
            <person name="Marshall I.P.G."/>
        </authorList>
    </citation>
    <scope>NUCLEOTIDE SEQUENCE [LARGE SCALE GENOMIC DNA]</scope>
    <source>
        <strain evidence="2 3">2017H2G3</strain>
    </source>
</reference>
<dbReference type="GO" id="GO:0030655">
    <property type="term" value="P:beta-lactam antibiotic catabolic process"/>
    <property type="evidence" value="ECO:0007669"/>
    <property type="project" value="InterPro"/>
</dbReference>
<dbReference type="Gene3D" id="3.40.710.10">
    <property type="entry name" value="DD-peptidase/beta-lactamase superfamily"/>
    <property type="match status" value="1"/>
</dbReference>
<dbReference type="SUPFAM" id="SSF56601">
    <property type="entry name" value="beta-lactamase/transpeptidase-like"/>
    <property type="match status" value="1"/>
</dbReference>
<dbReference type="OrthoDB" id="9775096at2"/>
<dbReference type="EMBL" id="SJTH01000014">
    <property type="protein sequence ID" value="TCJ03693.1"/>
    <property type="molecule type" value="Genomic_DNA"/>
</dbReference>
<keyword evidence="3" id="KW-1185">Reference proteome</keyword>
<dbReference type="InterPro" id="IPR000871">
    <property type="entry name" value="Beta-lactam_class-A"/>
</dbReference>
<dbReference type="InterPro" id="IPR012338">
    <property type="entry name" value="Beta-lactam/transpept-like"/>
</dbReference>
<dbReference type="PANTHER" id="PTHR35333:SF3">
    <property type="entry name" value="BETA-LACTAMASE-TYPE TRANSPEPTIDASE FOLD CONTAINING PROTEIN"/>
    <property type="match status" value="1"/>
</dbReference>
<gene>
    <name evidence="2" type="ORF">E0Y62_13080</name>
</gene>
<dbReference type="AlphaFoldDB" id="A0A4R1B101"/>
<evidence type="ECO:0000313" key="2">
    <source>
        <dbReference type="EMBL" id="TCJ03693.1"/>
    </source>
</evidence>
<evidence type="ECO:0000259" key="1">
    <source>
        <dbReference type="Pfam" id="PF13354"/>
    </source>
</evidence>
<keyword evidence="2" id="KW-0378">Hydrolase</keyword>
<dbReference type="InterPro" id="IPR045155">
    <property type="entry name" value="Beta-lactam_cat"/>
</dbReference>
<proteinExistence type="predicted"/>
<name>A0A4R1B101_9BACI</name>
<dbReference type="Proteomes" id="UP000293846">
    <property type="component" value="Unassembled WGS sequence"/>
</dbReference>
<evidence type="ECO:0000313" key="3">
    <source>
        <dbReference type="Proteomes" id="UP000293846"/>
    </source>
</evidence>
<dbReference type="STRING" id="1742358.GCA_001439605_02746"/>